<evidence type="ECO:0000256" key="3">
    <source>
        <dbReference type="ARBA" id="ARBA00022670"/>
    </source>
</evidence>
<dbReference type="InterPro" id="IPR001254">
    <property type="entry name" value="Trypsin_dom"/>
</dbReference>
<dbReference type="GO" id="GO:0004252">
    <property type="term" value="F:serine-type endopeptidase activity"/>
    <property type="evidence" value="ECO:0007669"/>
    <property type="project" value="InterPro"/>
</dbReference>
<sequence length="240" mass="26496">MILKFFQCFVTGASNMSEKIVDGTKSSIEKYPYIVSLEKINNPYYRCAGSLISEKHVLTAAHCVYGVSKSKITVRVNSTFYGKGGKVISLKKIKIHPRYDLITDDYDIAVLELSENVNIRPIRLRRTKPPKSGSSAKVAGWGETSFQGRVSNELLDATVFIVDKRVCRKAYGYAITTRMLCANGDGKDSCQGDSGAPLIQNDVQIGVVSWGRDCGLSHYPGVYANVAAFSKFFDDLKIPK</sequence>
<evidence type="ECO:0000256" key="7">
    <source>
        <dbReference type="ARBA" id="ARBA00023145"/>
    </source>
</evidence>
<dbReference type="PANTHER" id="PTHR24276:SF91">
    <property type="entry name" value="AT26814P-RELATED"/>
    <property type="match status" value="1"/>
</dbReference>
<dbReference type="InterPro" id="IPR050430">
    <property type="entry name" value="Peptidase_S1"/>
</dbReference>
<evidence type="ECO:0000256" key="6">
    <source>
        <dbReference type="ARBA" id="ARBA00022825"/>
    </source>
</evidence>
<dbReference type="InterPro" id="IPR009003">
    <property type="entry name" value="Peptidase_S1_PA"/>
</dbReference>
<reference evidence="11" key="1">
    <citation type="submission" date="2021-03" db="EMBL/GenBank/DDBJ databases">
        <title>Chromosome level genome of the anhydrobiotic midge Polypedilum vanderplanki.</title>
        <authorList>
            <person name="Yoshida Y."/>
            <person name="Kikawada T."/>
            <person name="Gusev O."/>
        </authorList>
    </citation>
    <scope>NUCLEOTIDE SEQUENCE</scope>
    <source>
        <strain evidence="11">NIAS01</strain>
        <tissue evidence="11">Whole body or cell culture</tissue>
    </source>
</reference>
<dbReference type="PANTHER" id="PTHR24276">
    <property type="entry name" value="POLYSERASE-RELATED"/>
    <property type="match status" value="1"/>
</dbReference>
<keyword evidence="3" id="KW-0645">Protease</keyword>
<dbReference type="PRINTS" id="PR00722">
    <property type="entry name" value="CHYMOTRYPSIN"/>
</dbReference>
<evidence type="ECO:0000256" key="4">
    <source>
        <dbReference type="ARBA" id="ARBA00022757"/>
    </source>
</evidence>
<evidence type="ECO:0000256" key="5">
    <source>
        <dbReference type="ARBA" id="ARBA00022801"/>
    </source>
</evidence>
<evidence type="ECO:0000256" key="8">
    <source>
        <dbReference type="ARBA" id="ARBA00023157"/>
    </source>
</evidence>
<evidence type="ECO:0000256" key="1">
    <source>
        <dbReference type="ARBA" id="ARBA00004613"/>
    </source>
</evidence>
<dbReference type="PROSITE" id="PS50240">
    <property type="entry name" value="TRYPSIN_DOM"/>
    <property type="match status" value="1"/>
</dbReference>
<dbReference type="Pfam" id="PF00089">
    <property type="entry name" value="Trypsin"/>
    <property type="match status" value="1"/>
</dbReference>
<dbReference type="FunFam" id="2.40.10.10:FF:000047">
    <property type="entry name" value="Trypsin eta"/>
    <property type="match status" value="1"/>
</dbReference>
<dbReference type="Proteomes" id="UP001107558">
    <property type="component" value="Chromosome 4"/>
</dbReference>
<keyword evidence="5" id="KW-0378">Hydrolase</keyword>
<dbReference type="OrthoDB" id="7716973at2759"/>
<keyword evidence="6" id="KW-0720">Serine protease</keyword>
<keyword evidence="8" id="KW-1015">Disulfide bond</keyword>
<evidence type="ECO:0000256" key="9">
    <source>
        <dbReference type="ARBA" id="ARBA00024195"/>
    </source>
</evidence>
<keyword evidence="7" id="KW-0865">Zymogen</keyword>
<dbReference type="InterPro" id="IPR018114">
    <property type="entry name" value="TRYPSIN_HIS"/>
</dbReference>
<dbReference type="Gene3D" id="2.40.10.10">
    <property type="entry name" value="Trypsin-like serine proteases"/>
    <property type="match status" value="1"/>
</dbReference>
<evidence type="ECO:0000313" key="12">
    <source>
        <dbReference type="Proteomes" id="UP001107558"/>
    </source>
</evidence>
<evidence type="ECO:0000259" key="10">
    <source>
        <dbReference type="PROSITE" id="PS50240"/>
    </source>
</evidence>
<dbReference type="GO" id="GO:0016485">
    <property type="term" value="P:protein processing"/>
    <property type="evidence" value="ECO:0007669"/>
    <property type="project" value="UniProtKB-ARBA"/>
</dbReference>
<comment type="subcellular location">
    <subcellularLocation>
        <location evidence="1">Secreted</location>
    </subcellularLocation>
</comment>
<evidence type="ECO:0000313" key="11">
    <source>
        <dbReference type="EMBL" id="KAG5668748.1"/>
    </source>
</evidence>
<dbReference type="AlphaFoldDB" id="A0A9J6BFU2"/>
<feature type="domain" description="Peptidase S1" evidence="10">
    <location>
        <begin position="20"/>
        <end position="234"/>
    </location>
</feature>
<proteinExistence type="inferred from homology"/>
<evidence type="ECO:0000256" key="2">
    <source>
        <dbReference type="ARBA" id="ARBA00022525"/>
    </source>
</evidence>
<dbReference type="PROSITE" id="PS00134">
    <property type="entry name" value="TRYPSIN_HIS"/>
    <property type="match status" value="1"/>
</dbReference>
<protein>
    <recommendedName>
        <fullName evidence="10">Peptidase S1 domain-containing protein</fullName>
    </recommendedName>
</protein>
<dbReference type="InterPro" id="IPR043504">
    <property type="entry name" value="Peptidase_S1_PA_chymotrypsin"/>
</dbReference>
<keyword evidence="4" id="KW-0222">Digestion</keyword>
<gene>
    <name evidence="11" type="ORF">PVAND_016675</name>
</gene>
<dbReference type="GO" id="GO:0007586">
    <property type="term" value="P:digestion"/>
    <property type="evidence" value="ECO:0007669"/>
    <property type="project" value="UniProtKB-KW"/>
</dbReference>
<accession>A0A9J6BFU2</accession>
<organism evidence="11 12">
    <name type="scientific">Polypedilum vanderplanki</name>
    <name type="common">Sleeping chironomid midge</name>
    <dbReference type="NCBI Taxonomy" id="319348"/>
    <lineage>
        <taxon>Eukaryota</taxon>
        <taxon>Metazoa</taxon>
        <taxon>Ecdysozoa</taxon>
        <taxon>Arthropoda</taxon>
        <taxon>Hexapoda</taxon>
        <taxon>Insecta</taxon>
        <taxon>Pterygota</taxon>
        <taxon>Neoptera</taxon>
        <taxon>Endopterygota</taxon>
        <taxon>Diptera</taxon>
        <taxon>Nematocera</taxon>
        <taxon>Chironomoidea</taxon>
        <taxon>Chironomidae</taxon>
        <taxon>Chironominae</taxon>
        <taxon>Polypedilum</taxon>
        <taxon>Polypedilum</taxon>
    </lineage>
</organism>
<keyword evidence="2" id="KW-0964">Secreted</keyword>
<dbReference type="InterPro" id="IPR001314">
    <property type="entry name" value="Peptidase_S1A"/>
</dbReference>
<keyword evidence="12" id="KW-1185">Reference proteome</keyword>
<dbReference type="GO" id="GO:0005576">
    <property type="term" value="C:extracellular region"/>
    <property type="evidence" value="ECO:0007669"/>
    <property type="project" value="UniProtKB-SubCell"/>
</dbReference>
<dbReference type="CDD" id="cd00190">
    <property type="entry name" value="Tryp_SPc"/>
    <property type="match status" value="1"/>
</dbReference>
<comment type="caution">
    <text evidence="11">The sequence shown here is derived from an EMBL/GenBank/DDBJ whole genome shotgun (WGS) entry which is preliminary data.</text>
</comment>
<dbReference type="SUPFAM" id="SSF50494">
    <property type="entry name" value="Trypsin-like serine proteases"/>
    <property type="match status" value="1"/>
</dbReference>
<comment type="similarity">
    <text evidence="9">Belongs to the peptidase S1 family. CLIP subfamily.</text>
</comment>
<dbReference type="EMBL" id="JADBJN010000004">
    <property type="protein sequence ID" value="KAG5668748.1"/>
    <property type="molecule type" value="Genomic_DNA"/>
</dbReference>
<name>A0A9J6BFU2_POLVA</name>
<dbReference type="SMART" id="SM00020">
    <property type="entry name" value="Tryp_SPc"/>
    <property type="match status" value="1"/>
</dbReference>